<feature type="non-terminal residue" evidence="1">
    <location>
        <position position="76"/>
    </location>
</feature>
<sequence>MGPVILPPRWTGPLLAAVFAAAVAFQALAIGTSWGAAYWPFDGVAASAVCVLALLRHRWPVGAAVAATAVAAAATS</sequence>
<dbReference type="EMBL" id="QURH01000237">
    <property type="protein sequence ID" value="RFU41035.1"/>
    <property type="molecule type" value="Genomic_DNA"/>
</dbReference>
<keyword evidence="2" id="KW-1185">Reference proteome</keyword>
<name>A0A372JM15_9ACTN</name>
<accession>A0A372JM15</accession>
<keyword evidence="1" id="KW-0418">Kinase</keyword>
<reference evidence="1 2" key="1">
    <citation type="submission" date="2018-08" db="EMBL/GenBank/DDBJ databases">
        <title>Actinomadura jelena sp. nov., a novel Actinomycete isolated from soil in Chad.</title>
        <authorList>
            <person name="Shi L."/>
        </authorList>
    </citation>
    <scope>NUCLEOTIDE SEQUENCE [LARGE SCALE GENOMIC DNA]</scope>
    <source>
        <strain evidence="1 2">NEAU-G17</strain>
    </source>
</reference>
<gene>
    <name evidence="1" type="ORF">DZF91_13965</name>
</gene>
<keyword evidence="1" id="KW-0808">Transferase</keyword>
<proteinExistence type="predicted"/>
<protein>
    <submittedName>
        <fullName evidence="1">Sensor histidine kinase</fullName>
    </submittedName>
</protein>
<evidence type="ECO:0000313" key="1">
    <source>
        <dbReference type="EMBL" id="RFU41035.1"/>
    </source>
</evidence>
<dbReference type="Proteomes" id="UP000261811">
    <property type="component" value="Unassembled WGS sequence"/>
</dbReference>
<evidence type="ECO:0000313" key="2">
    <source>
        <dbReference type="Proteomes" id="UP000261811"/>
    </source>
</evidence>
<dbReference type="GO" id="GO:0016301">
    <property type="term" value="F:kinase activity"/>
    <property type="evidence" value="ECO:0007669"/>
    <property type="project" value="UniProtKB-KW"/>
</dbReference>
<dbReference type="AlphaFoldDB" id="A0A372JM15"/>
<organism evidence="1 2">
    <name type="scientific">Actinomadura logoneensis</name>
    <dbReference type="NCBI Taxonomy" id="2293572"/>
    <lineage>
        <taxon>Bacteria</taxon>
        <taxon>Bacillati</taxon>
        <taxon>Actinomycetota</taxon>
        <taxon>Actinomycetes</taxon>
        <taxon>Streptosporangiales</taxon>
        <taxon>Thermomonosporaceae</taxon>
        <taxon>Actinomadura</taxon>
    </lineage>
</organism>
<comment type="caution">
    <text evidence="1">The sequence shown here is derived from an EMBL/GenBank/DDBJ whole genome shotgun (WGS) entry which is preliminary data.</text>
</comment>